<comment type="similarity">
    <text evidence="1">Belongs to the YciI family.</text>
</comment>
<dbReference type="OrthoDB" id="2293521at2"/>
<evidence type="ECO:0000259" key="2">
    <source>
        <dbReference type="Pfam" id="PF03795"/>
    </source>
</evidence>
<gene>
    <name evidence="3" type="ORF">jaqu_28260</name>
</gene>
<dbReference type="Proteomes" id="UP000032232">
    <property type="component" value="Unassembled WGS sequence"/>
</dbReference>
<sequence>MLHALICTDKPGHLEVRKANREAHLAHLNADPFVLQAGPFVDEAGAMSGSLILFDTEDRAHVEAFAAADPYAKAGLFADIRIEAWNRVVNK</sequence>
<keyword evidence="4" id="KW-1185">Reference proteome</keyword>
<evidence type="ECO:0000256" key="1">
    <source>
        <dbReference type="ARBA" id="ARBA00007689"/>
    </source>
</evidence>
<organism evidence="3 4">
    <name type="scientific">Jannaschia aquimarina</name>
    <dbReference type="NCBI Taxonomy" id="935700"/>
    <lineage>
        <taxon>Bacteria</taxon>
        <taxon>Pseudomonadati</taxon>
        <taxon>Pseudomonadota</taxon>
        <taxon>Alphaproteobacteria</taxon>
        <taxon>Rhodobacterales</taxon>
        <taxon>Roseobacteraceae</taxon>
        <taxon>Jannaschia</taxon>
    </lineage>
</organism>
<dbReference type="AlphaFoldDB" id="A0A0D1D5Z1"/>
<evidence type="ECO:0000313" key="3">
    <source>
        <dbReference type="EMBL" id="KIT15393.1"/>
    </source>
</evidence>
<reference evidence="3 4" key="1">
    <citation type="submission" date="2015-02" db="EMBL/GenBank/DDBJ databases">
        <title>Genome Sequence of Jannaschia aquimarina DSM28248, a member of the Roseobacter clade.</title>
        <authorList>
            <person name="Voget S."/>
            <person name="Daniel R."/>
        </authorList>
    </citation>
    <scope>NUCLEOTIDE SEQUENCE [LARGE SCALE GENOMIC DNA]</scope>
    <source>
        <strain evidence="3 4">GSW-M26</strain>
    </source>
</reference>
<dbReference type="SUPFAM" id="SSF54909">
    <property type="entry name" value="Dimeric alpha+beta barrel"/>
    <property type="match status" value="1"/>
</dbReference>
<comment type="caution">
    <text evidence="3">The sequence shown here is derived from an EMBL/GenBank/DDBJ whole genome shotgun (WGS) entry which is preliminary data.</text>
</comment>
<dbReference type="PANTHER" id="PTHR33606">
    <property type="entry name" value="PROTEIN YCII"/>
    <property type="match status" value="1"/>
</dbReference>
<evidence type="ECO:0000313" key="4">
    <source>
        <dbReference type="Proteomes" id="UP000032232"/>
    </source>
</evidence>
<dbReference type="Gene3D" id="3.30.70.1060">
    <property type="entry name" value="Dimeric alpha+beta barrel"/>
    <property type="match status" value="1"/>
</dbReference>
<dbReference type="EMBL" id="JYFE01000050">
    <property type="protein sequence ID" value="KIT15393.1"/>
    <property type="molecule type" value="Genomic_DNA"/>
</dbReference>
<dbReference type="InterPro" id="IPR051807">
    <property type="entry name" value="Sec-metab_biosynth-assoc"/>
</dbReference>
<dbReference type="PATRIC" id="fig|935700.4.peg.2927"/>
<dbReference type="STRING" id="935700.jaqu_28260"/>
<name>A0A0D1D5Z1_9RHOB</name>
<feature type="domain" description="YCII-related" evidence="2">
    <location>
        <begin position="1"/>
        <end position="86"/>
    </location>
</feature>
<dbReference type="InterPro" id="IPR011008">
    <property type="entry name" value="Dimeric_a/b-barrel"/>
</dbReference>
<proteinExistence type="inferred from homology"/>
<protein>
    <submittedName>
        <fullName evidence="3">YciI-like protein</fullName>
    </submittedName>
</protein>
<dbReference type="InterPro" id="IPR005545">
    <property type="entry name" value="YCII"/>
</dbReference>
<dbReference type="PANTHER" id="PTHR33606:SF3">
    <property type="entry name" value="PROTEIN YCII"/>
    <property type="match status" value="1"/>
</dbReference>
<accession>A0A0D1D5Z1</accession>
<dbReference type="Pfam" id="PF03795">
    <property type="entry name" value="YCII"/>
    <property type="match status" value="1"/>
</dbReference>